<keyword evidence="6 10" id="KW-0964">Secreted</keyword>
<evidence type="ECO:0000256" key="7">
    <source>
        <dbReference type="ARBA" id="ARBA00022729"/>
    </source>
</evidence>
<sequence>MSKKLKVLMAVTLLFAQVFVGVFGWSRADAKTITSTIVVKAGETYDGKGETIVAVGMGDGSQNENQKPIFKLEKGANLKNVRIAAPGCDGVHCYGNNTITNVVWEDVGEDALTVKGEGSVTINGGAAYKASDKVFQLNKACTFTVKNFTADGFGKVIRQNGGSTFKCTIYIENCTFKNGKECVARTDSKTTQLYYRNMSTSNVKTNWMFPSSSQIHTY</sequence>
<keyword evidence="12" id="KW-1185">Reference proteome</keyword>
<evidence type="ECO:0000313" key="12">
    <source>
        <dbReference type="Proteomes" id="UP000515561"/>
    </source>
</evidence>
<protein>
    <recommendedName>
        <fullName evidence="5 10">Pectate lyase</fullName>
        <ecNumber evidence="5 10">4.2.2.2</ecNumber>
    </recommendedName>
</protein>
<organism evidence="11 12">
    <name type="scientific">Anaerocolumna cellulosilytica</name>
    <dbReference type="NCBI Taxonomy" id="433286"/>
    <lineage>
        <taxon>Bacteria</taxon>
        <taxon>Bacillati</taxon>
        <taxon>Bacillota</taxon>
        <taxon>Clostridia</taxon>
        <taxon>Lachnospirales</taxon>
        <taxon>Lachnospiraceae</taxon>
        <taxon>Anaerocolumna</taxon>
    </lineage>
</organism>
<dbReference type="InterPro" id="IPR004898">
    <property type="entry name" value="Pectate_lyase_PlyH/PlyE-like"/>
</dbReference>
<keyword evidence="8 10" id="KW-0106">Calcium</keyword>
<keyword evidence="9 10" id="KW-0456">Lyase</keyword>
<evidence type="ECO:0000313" key="11">
    <source>
        <dbReference type="EMBL" id="BCJ95830.1"/>
    </source>
</evidence>
<proteinExistence type="inferred from homology"/>
<dbReference type="GO" id="GO:0030570">
    <property type="term" value="F:pectate lyase activity"/>
    <property type="evidence" value="ECO:0007669"/>
    <property type="project" value="UniProtKB-UniRule"/>
</dbReference>
<comment type="catalytic activity">
    <reaction evidence="1 10">
        <text>Eliminative cleavage of (1-&gt;4)-alpha-D-galacturonan to give oligosaccharides with 4-deoxy-alpha-D-galact-4-enuronosyl groups at their non-reducing ends.</text>
        <dbReference type="EC" id="4.2.2.2"/>
    </reaction>
</comment>
<keyword evidence="7" id="KW-0732">Signal</keyword>
<comment type="similarity">
    <text evidence="4 10">Belongs to the polysaccharide lyase 3 family.</text>
</comment>
<dbReference type="KEGG" id="acel:acsn021_33990"/>
<accession>A0A6S6R8P5</accession>
<dbReference type="InterPro" id="IPR011050">
    <property type="entry name" value="Pectin_lyase_fold/virulence"/>
</dbReference>
<dbReference type="SUPFAM" id="SSF51126">
    <property type="entry name" value="Pectin lyase-like"/>
    <property type="match status" value="1"/>
</dbReference>
<evidence type="ECO:0000256" key="8">
    <source>
        <dbReference type="ARBA" id="ARBA00022837"/>
    </source>
</evidence>
<evidence type="ECO:0000256" key="2">
    <source>
        <dbReference type="ARBA" id="ARBA00001913"/>
    </source>
</evidence>
<evidence type="ECO:0000256" key="4">
    <source>
        <dbReference type="ARBA" id="ARBA00006463"/>
    </source>
</evidence>
<dbReference type="InterPro" id="IPR012334">
    <property type="entry name" value="Pectin_lyas_fold"/>
</dbReference>
<gene>
    <name evidence="11" type="primary">pelC</name>
    <name evidence="11" type="ORF">acsn021_33990</name>
</gene>
<dbReference type="EC" id="4.2.2.2" evidence="5 10"/>
<name>A0A6S6R8P5_9FIRM</name>
<evidence type="ECO:0000256" key="3">
    <source>
        <dbReference type="ARBA" id="ARBA00004613"/>
    </source>
</evidence>
<evidence type="ECO:0000256" key="5">
    <source>
        <dbReference type="ARBA" id="ARBA00012272"/>
    </source>
</evidence>
<evidence type="ECO:0000256" key="1">
    <source>
        <dbReference type="ARBA" id="ARBA00000695"/>
    </source>
</evidence>
<comment type="subcellular location">
    <subcellularLocation>
        <location evidence="3 10">Secreted</location>
    </subcellularLocation>
</comment>
<dbReference type="PANTHER" id="PTHR33407:SF9">
    <property type="entry name" value="PECTATE LYASE F-RELATED"/>
    <property type="match status" value="1"/>
</dbReference>
<dbReference type="PANTHER" id="PTHR33407">
    <property type="entry name" value="PECTATE LYASE F-RELATED"/>
    <property type="match status" value="1"/>
</dbReference>
<dbReference type="GO" id="GO:0005576">
    <property type="term" value="C:extracellular region"/>
    <property type="evidence" value="ECO:0007669"/>
    <property type="project" value="UniProtKB-SubCell"/>
</dbReference>
<dbReference type="AlphaFoldDB" id="A0A6S6R8P5"/>
<comment type="cofactor">
    <cofactor evidence="2 10">
        <name>Ca(2+)</name>
        <dbReference type="ChEBI" id="CHEBI:29108"/>
    </cofactor>
</comment>
<dbReference type="RefSeq" id="WP_184093655.1">
    <property type="nucleotide sequence ID" value="NZ_AP023367.1"/>
</dbReference>
<evidence type="ECO:0000256" key="6">
    <source>
        <dbReference type="ARBA" id="ARBA00022525"/>
    </source>
</evidence>
<dbReference type="Proteomes" id="UP000515561">
    <property type="component" value="Chromosome"/>
</dbReference>
<reference evidence="11 12" key="1">
    <citation type="journal article" date="2016" name="Int. J. Syst. Evol. Microbiol.">
        <title>Descriptions of Anaerotaenia torta gen. nov., sp. nov. and Anaerocolumna cellulosilytica gen. nov., sp. nov. isolated from a methanogenic reactor of cattle waste.</title>
        <authorList>
            <person name="Uek A."/>
            <person name="Ohtaki Y."/>
            <person name="Kaku N."/>
            <person name="Ueki K."/>
        </authorList>
    </citation>
    <scope>NUCLEOTIDE SEQUENCE [LARGE SCALE GENOMIC DNA]</scope>
    <source>
        <strain evidence="11 12">SN021</strain>
    </source>
</reference>
<evidence type="ECO:0000256" key="10">
    <source>
        <dbReference type="RuleBase" id="RU367009"/>
    </source>
</evidence>
<comment type="function">
    <text evidence="10">Catalyzes the depolymerization of both polygalacturonate and pectins of methyl esterification degree from 22 to 89%, with an endo mode of action. In contrast to the majority of pectate lyases, displays high activity on highly methylated pectins.</text>
</comment>
<dbReference type="Gene3D" id="2.160.20.10">
    <property type="entry name" value="Single-stranded right-handed beta-helix, Pectin lyase-like"/>
    <property type="match status" value="1"/>
</dbReference>
<evidence type="ECO:0000256" key="9">
    <source>
        <dbReference type="ARBA" id="ARBA00023239"/>
    </source>
</evidence>
<dbReference type="EMBL" id="AP023367">
    <property type="protein sequence ID" value="BCJ95830.1"/>
    <property type="molecule type" value="Genomic_DNA"/>
</dbReference>
<dbReference type="Pfam" id="PF03211">
    <property type="entry name" value="Pectate_lyase"/>
    <property type="match status" value="1"/>
</dbReference>